<name>A0A917NXH3_9PROT</name>
<evidence type="ECO:0000256" key="2">
    <source>
        <dbReference type="ARBA" id="ARBA00022475"/>
    </source>
</evidence>
<feature type="transmembrane region" description="Helical" evidence="6">
    <location>
        <begin position="308"/>
        <end position="328"/>
    </location>
</feature>
<comment type="subcellular location">
    <subcellularLocation>
        <location evidence="1">Cell membrane</location>
        <topology evidence="1">Multi-pass membrane protein</topology>
    </subcellularLocation>
</comment>
<keyword evidence="9" id="KW-1185">Reference proteome</keyword>
<evidence type="ECO:0000256" key="6">
    <source>
        <dbReference type="SAM" id="Phobius"/>
    </source>
</evidence>
<feature type="transmembrane region" description="Helical" evidence="6">
    <location>
        <begin position="254"/>
        <end position="272"/>
    </location>
</feature>
<feature type="transmembrane region" description="Helical" evidence="6">
    <location>
        <begin position="166"/>
        <end position="185"/>
    </location>
</feature>
<dbReference type="GO" id="GO:0022857">
    <property type="term" value="F:transmembrane transporter activity"/>
    <property type="evidence" value="ECO:0007669"/>
    <property type="project" value="InterPro"/>
</dbReference>
<feature type="transmembrane region" description="Helical" evidence="6">
    <location>
        <begin position="105"/>
        <end position="127"/>
    </location>
</feature>
<feature type="transmembrane region" description="Helical" evidence="6">
    <location>
        <begin position="340"/>
        <end position="363"/>
    </location>
</feature>
<dbReference type="Gene3D" id="1.20.1250.20">
    <property type="entry name" value="MFS general substrate transporter like domains"/>
    <property type="match status" value="1"/>
</dbReference>
<evidence type="ECO:0000256" key="3">
    <source>
        <dbReference type="ARBA" id="ARBA00022692"/>
    </source>
</evidence>
<comment type="caution">
    <text evidence="8">The sequence shown here is derived from an EMBL/GenBank/DDBJ whole genome shotgun (WGS) entry which is preliminary data.</text>
</comment>
<feature type="transmembrane region" description="Helical" evidence="6">
    <location>
        <begin position="80"/>
        <end position="99"/>
    </location>
</feature>
<feature type="transmembrane region" description="Helical" evidence="6">
    <location>
        <begin position="48"/>
        <end position="68"/>
    </location>
</feature>
<feature type="domain" description="Major facilitator superfamily (MFS) profile" evidence="7">
    <location>
        <begin position="14"/>
        <end position="393"/>
    </location>
</feature>
<keyword evidence="3 6" id="KW-0812">Transmembrane</keyword>
<sequence>MLRCMVGLRPDLALLPLLAAAGFAAGGGMRLMDPLLPLLAADFGVGVAAVAPVVAGFTLAYGAGQLVTGPLGDRFGKLRVAALALLLYGIGLAVSTLAWDLGSMVVLRTATGLVAGAVIPLAIAWIGDAVPYEDRQATIGRFLTGMVMAQLLVGPASGMVAEFAGWRASFLMLAVLALVVGGLMARRLGPAMLEGASGQARGFGFDQYRRILRAPAGRRLLGAAAVDGAALFGGAFPFTGAYLIEHFGLSPGEAGLVVAGFGLGAFIYTRLAKRLIARLGEQRLVGAGGAMLALALAGVGVAPSWWVVAMLQVPCGMAFYMFHGVLQARATEALPEARATAVSAFAMALFLGQSLGALVFGVVLHAAGYGAVFVGAAVVTAALAAWVAMTPAR</sequence>
<evidence type="ECO:0000256" key="1">
    <source>
        <dbReference type="ARBA" id="ARBA00004651"/>
    </source>
</evidence>
<protein>
    <submittedName>
        <fullName evidence="8">MFS transporter</fullName>
    </submittedName>
</protein>
<evidence type="ECO:0000256" key="4">
    <source>
        <dbReference type="ARBA" id="ARBA00022989"/>
    </source>
</evidence>
<dbReference type="SUPFAM" id="SSF103473">
    <property type="entry name" value="MFS general substrate transporter"/>
    <property type="match status" value="1"/>
</dbReference>
<organism evidence="8 9">
    <name type="scientific">Neoroseomonas lacus</name>
    <dbReference type="NCBI Taxonomy" id="287609"/>
    <lineage>
        <taxon>Bacteria</taxon>
        <taxon>Pseudomonadati</taxon>
        <taxon>Pseudomonadota</taxon>
        <taxon>Alphaproteobacteria</taxon>
        <taxon>Acetobacterales</taxon>
        <taxon>Acetobacteraceae</taxon>
        <taxon>Neoroseomonas</taxon>
    </lineage>
</organism>
<dbReference type="PANTHER" id="PTHR43124">
    <property type="entry name" value="PURINE EFFLUX PUMP PBUE"/>
    <property type="match status" value="1"/>
</dbReference>
<dbReference type="InterPro" id="IPR020846">
    <property type="entry name" value="MFS_dom"/>
</dbReference>
<dbReference type="EMBL" id="BMKW01000016">
    <property type="protein sequence ID" value="GGJ38745.1"/>
    <property type="molecule type" value="Genomic_DNA"/>
</dbReference>
<reference evidence="8" key="1">
    <citation type="journal article" date="2014" name="Int. J. Syst. Evol. Microbiol.">
        <title>Complete genome sequence of Corynebacterium casei LMG S-19264T (=DSM 44701T), isolated from a smear-ripened cheese.</title>
        <authorList>
            <consortium name="US DOE Joint Genome Institute (JGI-PGF)"/>
            <person name="Walter F."/>
            <person name="Albersmeier A."/>
            <person name="Kalinowski J."/>
            <person name="Ruckert C."/>
        </authorList>
    </citation>
    <scope>NUCLEOTIDE SEQUENCE</scope>
    <source>
        <strain evidence="8">CGMCC 1.3617</strain>
    </source>
</reference>
<gene>
    <name evidence="8" type="ORF">GCM10011320_52960</name>
</gene>
<dbReference type="Pfam" id="PF07690">
    <property type="entry name" value="MFS_1"/>
    <property type="match status" value="2"/>
</dbReference>
<feature type="transmembrane region" description="Helical" evidence="6">
    <location>
        <begin position="369"/>
        <end position="389"/>
    </location>
</feature>
<accession>A0A917NXH3</accession>
<reference evidence="8" key="2">
    <citation type="submission" date="2020-09" db="EMBL/GenBank/DDBJ databases">
        <authorList>
            <person name="Sun Q."/>
            <person name="Zhou Y."/>
        </authorList>
    </citation>
    <scope>NUCLEOTIDE SEQUENCE</scope>
    <source>
        <strain evidence="8">CGMCC 1.3617</strain>
    </source>
</reference>
<dbReference type="InterPro" id="IPR011701">
    <property type="entry name" value="MFS"/>
</dbReference>
<dbReference type="InterPro" id="IPR050189">
    <property type="entry name" value="MFS_Efflux_Transporters"/>
</dbReference>
<feature type="transmembrane region" description="Helical" evidence="6">
    <location>
        <begin position="220"/>
        <end position="242"/>
    </location>
</feature>
<feature type="transmembrane region" description="Helical" evidence="6">
    <location>
        <begin position="284"/>
        <end position="302"/>
    </location>
</feature>
<evidence type="ECO:0000313" key="8">
    <source>
        <dbReference type="EMBL" id="GGJ38745.1"/>
    </source>
</evidence>
<evidence type="ECO:0000313" key="9">
    <source>
        <dbReference type="Proteomes" id="UP000661507"/>
    </source>
</evidence>
<dbReference type="PANTHER" id="PTHR43124:SF3">
    <property type="entry name" value="CHLORAMPHENICOL EFFLUX PUMP RV0191"/>
    <property type="match status" value="1"/>
</dbReference>
<dbReference type="AlphaFoldDB" id="A0A917NXH3"/>
<dbReference type="Proteomes" id="UP000661507">
    <property type="component" value="Unassembled WGS sequence"/>
</dbReference>
<feature type="transmembrane region" description="Helical" evidence="6">
    <location>
        <begin position="139"/>
        <end position="160"/>
    </location>
</feature>
<keyword evidence="4 6" id="KW-1133">Transmembrane helix</keyword>
<keyword evidence="5 6" id="KW-0472">Membrane</keyword>
<dbReference type="GO" id="GO:0005886">
    <property type="term" value="C:plasma membrane"/>
    <property type="evidence" value="ECO:0007669"/>
    <property type="project" value="UniProtKB-SubCell"/>
</dbReference>
<dbReference type="CDD" id="cd17324">
    <property type="entry name" value="MFS_NepI_like"/>
    <property type="match status" value="1"/>
</dbReference>
<evidence type="ECO:0000259" key="7">
    <source>
        <dbReference type="PROSITE" id="PS50850"/>
    </source>
</evidence>
<dbReference type="PROSITE" id="PS50850">
    <property type="entry name" value="MFS"/>
    <property type="match status" value="1"/>
</dbReference>
<proteinExistence type="predicted"/>
<dbReference type="InterPro" id="IPR036259">
    <property type="entry name" value="MFS_trans_sf"/>
</dbReference>
<keyword evidence="2" id="KW-1003">Cell membrane</keyword>
<evidence type="ECO:0000256" key="5">
    <source>
        <dbReference type="ARBA" id="ARBA00023136"/>
    </source>
</evidence>